<dbReference type="PANTHER" id="PTHR46732">
    <property type="entry name" value="ATP-DEPENDENT PROTEASE LA (LON) DOMAIN PROTEIN"/>
    <property type="match status" value="1"/>
</dbReference>
<reference evidence="2" key="1">
    <citation type="submission" date="2020-09" db="EMBL/GenBank/DDBJ databases">
        <authorList>
            <person name="Yoon J.-W."/>
        </authorList>
    </citation>
    <scope>NUCLEOTIDE SEQUENCE</scope>
    <source>
        <strain evidence="2">KMU-158</strain>
    </source>
</reference>
<dbReference type="SMART" id="SM00464">
    <property type="entry name" value="LON"/>
    <property type="match status" value="1"/>
</dbReference>
<evidence type="ECO:0000259" key="1">
    <source>
        <dbReference type="PROSITE" id="PS51787"/>
    </source>
</evidence>
<dbReference type="SUPFAM" id="SSF88697">
    <property type="entry name" value="PUA domain-like"/>
    <property type="match status" value="1"/>
</dbReference>
<gene>
    <name evidence="2" type="ORF">IB286_07520</name>
</gene>
<dbReference type="InterPro" id="IPR015947">
    <property type="entry name" value="PUA-like_sf"/>
</dbReference>
<organism evidence="2 3">
    <name type="scientific">Spongiibacter pelagi</name>
    <dbReference type="NCBI Taxonomy" id="2760804"/>
    <lineage>
        <taxon>Bacteria</taxon>
        <taxon>Pseudomonadati</taxon>
        <taxon>Pseudomonadota</taxon>
        <taxon>Gammaproteobacteria</taxon>
        <taxon>Cellvibrionales</taxon>
        <taxon>Spongiibacteraceae</taxon>
        <taxon>Spongiibacter</taxon>
    </lineage>
</organism>
<dbReference type="Proteomes" id="UP000610558">
    <property type="component" value="Unassembled WGS sequence"/>
</dbReference>
<dbReference type="InterPro" id="IPR046336">
    <property type="entry name" value="Lon_prtase_N_sf"/>
</dbReference>
<protein>
    <submittedName>
        <fullName evidence="2">LON peptidase substrate-binding domain-containing protein</fullName>
    </submittedName>
</protein>
<dbReference type="AlphaFoldDB" id="A0A927GWX6"/>
<feature type="domain" description="Lon N-terminal" evidence="1">
    <location>
        <begin position="8"/>
        <end position="211"/>
    </location>
</feature>
<dbReference type="PROSITE" id="PS51787">
    <property type="entry name" value="LON_N"/>
    <property type="match status" value="1"/>
</dbReference>
<proteinExistence type="predicted"/>
<dbReference type="InterPro" id="IPR003111">
    <property type="entry name" value="Lon_prtase_N"/>
</dbReference>
<dbReference type="RefSeq" id="WP_190764107.1">
    <property type="nucleotide sequence ID" value="NZ_JACXLD010000003.1"/>
</dbReference>
<dbReference type="EMBL" id="JACXLD010000003">
    <property type="protein sequence ID" value="MBD2858859.1"/>
    <property type="molecule type" value="Genomic_DNA"/>
</dbReference>
<name>A0A927GWX6_9GAMM</name>
<comment type="caution">
    <text evidence="2">The sequence shown here is derived from an EMBL/GenBank/DDBJ whole genome shotgun (WGS) entry which is preliminary data.</text>
</comment>
<evidence type="ECO:0000313" key="3">
    <source>
        <dbReference type="Proteomes" id="UP000610558"/>
    </source>
</evidence>
<dbReference type="PANTHER" id="PTHR46732:SF8">
    <property type="entry name" value="ATP-DEPENDENT PROTEASE LA (LON) DOMAIN PROTEIN"/>
    <property type="match status" value="1"/>
</dbReference>
<accession>A0A927GWX6</accession>
<keyword evidence="3" id="KW-1185">Reference proteome</keyword>
<evidence type="ECO:0000313" key="2">
    <source>
        <dbReference type="EMBL" id="MBD2858859.1"/>
    </source>
</evidence>
<dbReference type="Pfam" id="PF02190">
    <property type="entry name" value="LON_substr_bdg"/>
    <property type="match status" value="1"/>
</dbReference>
<dbReference type="Gene3D" id="2.30.130.40">
    <property type="entry name" value="LON domain-like"/>
    <property type="match status" value="1"/>
</dbReference>
<sequence length="217" mass="24218">MAELQKDYPLFPLGMPLFPGGRMALRVFERRYLDLVRDCLRNDQGFGVVWLHQGAEVAAEGGDEIELAEYGVEARIVDWDQTKDGLLSITIEGVRRFRLEQFWLAESGLNRGDIEWCELGDEGDDSECQSELAPEIVEGLLANNRALLEALSEHPHVARLGIDITVTDIAGLVYRLAQLLPMPPSATYPLLEFNTPLGLLEELHSLLGEYADDHASD</sequence>